<protein>
    <recommendedName>
        <fullName evidence="6 7">6-phosphogluconolactonase</fullName>
        <shortName evidence="7">6PGL</shortName>
        <ecNumber evidence="5 7">3.1.1.31</ecNumber>
    </recommendedName>
</protein>
<evidence type="ECO:0000256" key="7">
    <source>
        <dbReference type="RuleBase" id="RU365095"/>
    </source>
</evidence>
<proteinExistence type="inferred from homology"/>
<dbReference type="InterPro" id="IPR006148">
    <property type="entry name" value="Glc/Gal-6P_isomerase"/>
</dbReference>
<dbReference type="InterPro" id="IPR039104">
    <property type="entry name" value="6PGL"/>
</dbReference>
<dbReference type="Proteomes" id="UP000198520">
    <property type="component" value="Unassembled WGS sequence"/>
</dbReference>
<comment type="function">
    <text evidence="2 7">Hydrolysis of 6-phosphogluconolactone to 6-phosphogluconate.</text>
</comment>
<evidence type="ECO:0000313" key="10">
    <source>
        <dbReference type="Proteomes" id="UP000198520"/>
    </source>
</evidence>
<dbReference type="OrthoDB" id="9810967at2"/>
<comment type="similarity">
    <text evidence="4 7">Belongs to the glucosamine/galactosamine-6-phosphate isomerase family. 6-phosphogluconolactonase subfamily.</text>
</comment>
<dbReference type="SUPFAM" id="SSF100950">
    <property type="entry name" value="NagB/RpiA/CoA transferase-like"/>
    <property type="match status" value="1"/>
</dbReference>
<gene>
    <name evidence="7" type="primary">pgl</name>
    <name evidence="9" type="ORF">SAMN04488035_1156</name>
</gene>
<evidence type="ECO:0000256" key="5">
    <source>
        <dbReference type="ARBA" id="ARBA00013198"/>
    </source>
</evidence>
<name>A0A1I2F8Q2_9MICO</name>
<dbReference type="CDD" id="cd01400">
    <property type="entry name" value="6PGL"/>
    <property type="match status" value="1"/>
</dbReference>
<dbReference type="NCBIfam" id="TIGR01198">
    <property type="entry name" value="pgl"/>
    <property type="match status" value="1"/>
</dbReference>
<dbReference type="STRING" id="285351.SAMN04488035_1156"/>
<dbReference type="EC" id="3.1.1.31" evidence="5 7"/>
<dbReference type="InterPro" id="IPR037171">
    <property type="entry name" value="NagB/RpiA_transferase-like"/>
</dbReference>
<dbReference type="AlphaFoldDB" id="A0A1I2F8Q2"/>
<evidence type="ECO:0000256" key="6">
    <source>
        <dbReference type="ARBA" id="ARBA00020337"/>
    </source>
</evidence>
<evidence type="ECO:0000256" key="1">
    <source>
        <dbReference type="ARBA" id="ARBA00000832"/>
    </source>
</evidence>
<reference evidence="10" key="1">
    <citation type="submission" date="2016-10" db="EMBL/GenBank/DDBJ databases">
        <authorList>
            <person name="Varghese N."/>
            <person name="Submissions S."/>
        </authorList>
    </citation>
    <scope>NUCLEOTIDE SEQUENCE [LARGE SCALE GENOMIC DNA]</scope>
    <source>
        <strain evidence="10">DSM 19083</strain>
    </source>
</reference>
<feature type="domain" description="Glucosamine/galactosamine-6-phosphate isomerase" evidence="8">
    <location>
        <begin position="10"/>
        <end position="233"/>
    </location>
</feature>
<dbReference type="RefSeq" id="WP_093376071.1">
    <property type="nucleotide sequence ID" value="NZ_BNAN01000002.1"/>
</dbReference>
<comment type="pathway">
    <text evidence="3 7">Carbohydrate degradation; pentose phosphate pathway; D-ribulose 5-phosphate from D-glucose 6-phosphate (oxidative stage): step 2/3.</text>
</comment>
<dbReference type="EMBL" id="FONZ01000002">
    <property type="protein sequence ID" value="SFF00931.1"/>
    <property type="molecule type" value="Genomic_DNA"/>
</dbReference>
<evidence type="ECO:0000259" key="8">
    <source>
        <dbReference type="Pfam" id="PF01182"/>
    </source>
</evidence>
<dbReference type="Gene3D" id="3.40.50.1360">
    <property type="match status" value="1"/>
</dbReference>
<organism evidence="9 10">
    <name type="scientific">Flavimobilis marinus</name>
    <dbReference type="NCBI Taxonomy" id="285351"/>
    <lineage>
        <taxon>Bacteria</taxon>
        <taxon>Bacillati</taxon>
        <taxon>Actinomycetota</taxon>
        <taxon>Actinomycetes</taxon>
        <taxon>Micrococcales</taxon>
        <taxon>Jonesiaceae</taxon>
        <taxon>Flavimobilis</taxon>
    </lineage>
</organism>
<evidence type="ECO:0000256" key="4">
    <source>
        <dbReference type="ARBA" id="ARBA00010662"/>
    </source>
</evidence>
<evidence type="ECO:0000256" key="2">
    <source>
        <dbReference type="ARBA" id="ARBA00002681"/>
    </source>
</evidence>
<dbReference type="GO" id="GO:0006098">
    <property type="term" value="P:pentose-phosphate shunt"/>
    <property type="evidence" value="ECO:0007669"/>
    <property type="project" value="UniProtKB-UniPathway"/>
</dbReference>
<dbReference type="PANTHER" id="PTHR11054:SF0">
    <property type="entry name" value="6-PHOSPHOGLUCONOLACTONASE"/>
    <property type="match status" value="1"/>
</dbReference>
<dbReference type="Pfam" id="PF01182">
    <property type="entry name" value="Glucosamine_iso"/>
    <property type="match status" value="1"/>
</dbReference>
<dbReference type="InterPro" id="IPR005900">
    <property type="entry name" value="6-phosphogluconolactonase_DevB"/>
</dbReference>
<accession>A0A1I2F8Q2</accession>
<evidence type="ECO:0000256" key="3">
    <source>
        <dbReference type="ARBA" id="ARBA00004961"/>
    </source>
</evidence>
<dbReference type="UniPathway" id="UPA00115">
    <property type="reaction ID" value="UER00409"/>
</dbReference>
<keyword evidence="10" id="KW-1185">Reference proteome</keyword>
<dbReference type="PANTHER" id="PTHR11054">
    <property type="entry name" value="6-PHOSPHOGLUCONOLACTONASE"/>
    <property type="match status" value="1"/>
</dbReference>
<dbReference type="GO" id="GO:0017057">
    <property type="term" value="F:6-phosphogluconolactonase activity"/>
    <property type="evidence" value="ECO:0007669"/>
    <property type="project" value="UniProtKB-UniRule"/>
</dbReference>
<dbReference type="GO" id="GO:0005975">
    <property type="term" value="P:carbohydrate metabolic process"/>
    <property type="evidence" value="ECO:0007669"/>
    <property type="project" value="UniProtKB-UniRule"/>
</dbReference>
<keyword evidence="7" id="KW-0378">Hydrolase</keyword>
<sequence>MTERLVVVHPDQDVLVAAAAARFLTRLSDVQAVRSPAHVVLTGGTVGIKLLAAVADHPARDAVDWSDVHVWWGDERFVASGDPERNETQARDALLDALPVPADHVHPMPAGPGTPEDAASRYAQALRAHAPDGADVPAFDLLLLGMGPDAHVASLFPGHVALDAPGSTTGVHDSPKPPPLRVSLTFAAINQAREVWIVAAGAEKAGAVAAGLASQDRAQAPVSAVHGTERTLWLLDAAAASATP</sequence>
<evidence type="ECO:0000313" key="9">
    <source>
        <dbReference type="EMBL" id="SFF00931.1"/>
    </source>
</evidence>
<comment type="catalytic activity">
    <reaction evidence="1 7">
        <text>6-phospho-D-glucono-1,5-lactone + H2O = 6-phospho-D-gluconate + H(+)</text>
        <dbReference type="Rhea" id="RHEA:12556"/>
        <dbReference type="ChEBI" id="CHEBI:15377"/>
        <dbReference type="ChEBI" id="CHEBI:15378"/>
        <dbReference type="ChEBI" id="CHEBI:57955"/>
        <dbReference type="ChEBI" id="CHEBI:58759"/>
        <dbReference type="EC" id="3.1.1.31"/>
    </reaction>
</comment>